<evidence type="ECO:0000256" key="1">
    <source>
        <dbReference type="ARBA" id="ARBA00022679"/>
    </source>
</evidence>
<keyword evidence="4" id="KW-0255">Endonuclease</keyword>
<gene>
    <name evidence="9" type="ORF">AXF42_Ash008247</name>
</gene>
<dbReference type="SUPFAM" id="SSF56672">
    <property type="entry name" value="DNA/RNA polymerases"/>
    <property type="match status" value="1"/>
</dbReference>
<sequence length="663" mass="73090">MVLANIKQGKRENLRDYTNRFFTAATEAEDVEPAVAMHNFRRGLKVGDLSKSLQLAKPRSYPELVARASQFMLLEDAESSPAGVSGARQDRSKRKHQSIEPSITRTQMARPCDREEGRSRHTQLPKLLLSRPLPEVYAAAIKQGWIRPIGPKPVPPPRVDPNDYYEFHGNYGHRLHRCRGLRILLEKLLNQGKLEEFMQMAPTFTAAQKGKAPETADAPAKALPPVGPSQQGRPYPPANRTIHAIFSIDPIAQRQGAEVGGISEHHASSIPLTFYSEDLPQQGNLHNDPIVVVARITDFDVRRVLLNSGSAADILFESAFLQMGLKGTNLLHAGTTLLGFSGERVQPLGFITLPVSFGDDNSHTMSMVNFAVIRAKSGYNGILWRTTLNSFGMVISTPHLCAKFPTSSGVVTIRGDAIHATHCFQIAAQLVVDQMDPRETQPVTPQEGVISVALGGEDSSKIVNISSFLNEKQQAEVTALLSGYIDVFVWSPEDVTGMDRAICEHHLNVSQVVAPVAYLTSAPVLVVPKEGTILSLYLGVSDTAVSAVLLDDEKGVQHPIFYTSHILLDTESRYPTLEKLALALLITARRLRPYFQSHTIQVVTDQPLLRILHTPEVSGRLLKWSIELGEYDIRFAPWTAIKAQALADFVAEFSMTEPRPPEP</sequence>
<dbReference type="InterPro" id="IPR041373">
    <property type="entry name" value="RT_RNaseH"/>
</dbReference>
<feature type="region of interest" description="Disordered" evidence="7">
    <location>
        <begin position="77"/>
        <end position="120"/>
    </location>
</feature>
<evidence type="ECO:0000256" key="6">
    <source>
        <dbReference type="ARBA" id="ARBA00022918"/>
    </source>
</evidence>
<keyword evidence="10" id="KW-1185">Reference proteome</keyword>
<dbReference type="EMBL" id="KZ452012">
    <property type="protein sequence ID" value="PKA52018.1"/>
    <property type="molecule type" value="Genomic_DNA"/>
</dbReference>
<dbReference type="Pfam" id="PF17917">
    <property type="entry name" value="RT_RNaseH"/>
    <property type="match status" value="1"/>
</dbReference>
<keyword evidence="1" id="KW-0808">Transferase</keyword>
<accession>A0A2I0A915</accession>
<dbReference type="CDD" id="cd00303">
    <property type="entry name" value="retropepsin_like"/>
    <property type="match status" value="1"/>
</dbReference>
<dbReference type="InterPro" id="IPR043502">
    <property type="entry name" value="DNA/RNA_pol_sf"/>
</dbReference>
<proteinExistence type="predicted"/>
<reference evidence="9 10" key="1">
    <citation type="journal article" date="2017" name="Nature">
        <title>The Apostasia genome and the evolution of orchids.</title>
        <authorList>
            <person name="Zhang G.Q."/>
            <person name="Liu K.W."/>
            <person name="Li Z."/>
            <person name="Lohaus R."/>
            <person name="Hsiao Y.Y."/>
            <person name="Niu S.C."/>
            <person name="Wang J.Y."/>
            <person name="Lin Y.C."/>
            <person name="Xu Q."/>
            <person name="Chen L.J."/>
            <person name="Yoshida K."/>
            <person name="Fujiwara S."/>
            <person name="Wang Z.W."/>
            <person name="Zhang Y.Q."/>
            <person name="Mitsuda N."/>
            <person name="Wang M."/>
            <person name="Liu G.H."/>
            <person name="Pecoraro L."/>
            <person name="Huang H.X."/>
            <person name="Xiao X.J."/>
            <person name="Lin M."/>
            <person name="Wu X.Y."/>
            <person name="Wu W.L."/>
            <person name="Chen Y.Y."/>
            <person name="Chang S.B."/>
            <person name="Sakamoto S."/>
            <person name="Ohme-Takagi M."/>
            <person name="Yagi M."/>
            <person name="Zeng S.J."/>
            <person name="Shen C.Y."/>
            <person name="Yeh C.M."/>
            <person name="Luo Y.B."/>
            <person name="Tsai W.C."/>
            <person name="Van de Peer Y."/>
            <person name="Liu Z.J."/>
        </authorList>
    </citation>
    <scope>NUCLEOTIDE SEQUENCE [LARGE SCALE GENOMIC DNA]</scope>
    <source>
        <strain evidence="10">cv. Shenzhen</strain>
        <tissue evidence="9">Stem</tissue>
    </source>
</reference>
<evidence type="ECO:0000256" key="7">
    <source>
        <dbReference type="SAM" id="MobiDB-lite"/>
    </source>
</evidence>
<evidence type="ECO:0000256" key="4">
    <source>
        <dbReference type="ARBA" id="ARBA00022759"/>
    </source>
</evidence>
<evidence type="ECO:0000313" key="9">
    <source>
        <dbReference type="EMBL" id="PKA52018.1"/>
    </source>
</evidence>
<evidence type="ECO:0000256" key="5">
    <source>
        <dbReference type="ARBA" id="ARBA00022801"/>
    </source>
</evidence>
<dbReference type="PANTHER" id="PTHR48475:SF2">
    <property type="entry name" value="RIBONUCLEASE H"/>
    <property type="match status" value="1"/>
</dbReference>
<protein>
    <recommendedName>
        <fullName evidence="8">Reverse transcriptase RNase H-like domain-containing protein</fullName>
    </recommendedName>
</protein>
<dbReference type="GO" id="GO:0004519">
    <property type="term" value="F:endonuclease activity"/>
    <property type="evidence" value="ECO:0007669"/>
    <property type="project" value="UniProtKB-KW"/>
</dbReference>
<dbReference type="OrthoDB" id="5829234at2759"/>
<organism evidence="9 10">
    <name type="scientific">Apostasia shenzhenica</name>
    <dbReference type="NCBI Taxonomy" id="1088818"/>
    <lineage>
        <taxon>Eukaryota</taxon>
        <taxon>Viridiplantae</taxon>
        <taxon>Streptophyta</taxon>
        <taxon>Embryophyta</taxon>
        <taxon>Tracheophyta</taxon>
        <taxon>Spermatophyta</taxon>
        <taxon>Magnoliopsida</taxon>
        <taxon>Liliopsida</taxon>
        <taxon>Asparagales</taxon>
        <taxon>Orchidaceae</taxon>
        <taxon>Apostasioideae</taxon>
        <taxon>Apostasia</taxon>
    </lineage>
</organism>
<dbReference type="GO" id="GO:0003964">
    <property type="term" value="F:RNA-directed DNA polymerase activity"/>
    <property type="evidence" value="ECO:0007669"/>
    <property type="project" value="UniProtKB-KW"/>
</dbReference>
<keyword evidence="5" id="KW-0378">Hydrolase</keyword>
<dbReference type="PANTHER" id="PTHR48475">
    <property type="entry name" value="RIBONUCLEASE H"/>
    <property type="match status" value="1"/>
</dbReference>
<keyword evidence="3" id="KW-0540">Nuclease</keyword>
<evidence type="ECO:0000259" key="8">
    <source>
        <dbReference type="Pfam" id="PF17917"/>
    </source>
</evidence>
<keyword evidence="6" id="KW-0695">RNA-directed DNA polymerase</keyword>
<feature type="domain" description="Reverse transcriptase RNase H-like" evidence="8">
    <location>
        <begin position="535"/>
        <end position="631"/>
    </location>
</feature>
<evidence type="ECO:0000313" key="10">
    <source>
        <dbReference type="Proteomes" id="UP000236161"/>
    </source>
</evidence>
<evidence type="ECO:0000256" key="3">
    <source>
        <dbReference type="ARBA" id="ARBA00022722"/>
    </source>
</evidence>
<feature type="region of interest" description="Disordered" evidence="7">
    <location>
        <begin position="211"/>
        <end position="234"/>
    </location>
</feature>
<dbReference type="GO" id="GO:0016787">
    <property type="term" value="F:hydrolase activity"/>
    <property type="evidence" value="ECO:0007669"/>
    <property type="project" value="UniProtKB-KW"/>
</dbReference>
<keyword evidence="2" id="KW-0548">Nucleotidyltransferase</keyword>
<name>A0A2I0A915_9ASPA</name>
<dbReference type="Proteomes" id="UP000236161">
    <property type="component" value="Unassembled WGS sequence"/>
</dbReference>
<dbReference type="AlphaFoldDB" id="A0A2I0A915"/>
<evidence type="ECO:0000256" key="2">
    <source>
        <dbReference type="ARBA" id="ARBA00022695"/>
    </source>
</evidence>